<dbReference type="KEGG" id="agv:OJF2_61160"/>
<reference evidence="2 3" key="1">
    <citation type="submission" date="2019-08" db="EMBL/GenBank/DDBJ databases">
        <title>Deep-cultivation of Planctomycetes and their phenomic and genomic characterization uncovers novel biology.</title>
        <authorList>
            <person name="Wiegand S."/>
            <person name="Jogler M."/>
            <person name="Boedeker C."/>
            <person name="Pinto D."/>
            <person name="Vollmers J."/>
            <person name="Rivas-Marin E."/>
            <person name="Kohn T."/>
            <person name="Peeters S.H."/>
            <person name="Heuer A."/>
            <person name="Rast P."/>
            <person name="Oberbeckmann S."/>
            <person name="Bunk B."/>
            <person name="Jeske O."/>
            <person name="Meyerdierks A."/>
            <person name="Storesund J.E."/>
            <person name="Kallscheuer N."/>
            <person name="Luecker S."/>
            <person name="Lage O.M."/>
            <person name="Pohl T."/>
            <person name="Merkel B.J."/>
            <person name="Hornburger P."/>
            <person name="Mueller R.-W."/>
            <person name="Bruemmer F."/>
            <person name="Labrenz M."/>
            <person name="Spormann A.M."/>
            <person name="Op den Camp H."/>
            <person name="Overmann J."/>
            <person name="Amann R."/>
            <person name="Jetten M.S.M."/>
            <person name="Mascher T."/>
            <person name="Medema M.H."/>
            <person name="Devos D.P."/>
            <person name="Kaster A.-K."/>
            <person name="Ovreas L."/>
            <person name="Rohde M."/>
            <person name="Galperin M.Y."/>
            <person name="Jogler C."/>
        </authorList>
    </citation>
    <scope>NUCLEOTIDE SEQUENCE [LARGE SCALE GENOMIC DNA]</scope>
    <source>
        <strain evidence="2 3">OJF2</strain>
    </source>
</reference>
<feature type="region of interest" description="Disordered" evidence="1">
    <location>
        <begin position="1"/>
        <end position="34"/>
    </location>
</feature>
<proteinExistence type="predicted"/>
<accession>A0A5B9WBX2</accession>
<feature type="compositionally biased region" description="Basic and acidic residues" evidence="1">
    <location>
        <begin position="17"/>
        <end position="26"/>
    </location>
</feature>
<dbReference type="SUPFAM" id="SSF88659">
    <property type="entry name" value="Sigma3 and sigma4 domains of RNA polymerase sigma factors"/>
    <property type="match status" value="1"/>
</dbReference>
<keyword evidence="3" id="KW-1185">Reference proteome</keyword>
<organism evidence="2 3">
    <name type="scientific">Aquisphaera giovannonii</name>
    <dbReference type="NCBI Taxonomy" id="406548"/>
    <lineage>
        <taxon>Bacteria</taxon>
        <taxon>Pseudomonadati</taxon>
        <taxon>Planctomycetota</taxon>
        <taxon>Planctomycetia</taxon>
        <taxon>Isosphaerales</taxon>
        <taxon>Isosphaeraceae</taxon>
        <taxon>Aquisphaera</taxon>
    </lineage>
</organism>
<sequence>MKDKEITPKAPASPPAKPEERTHRETNPNGSSMLARTRRAGPAAMALVVGLAALTAQASETELVRDIQRYCTVCWRNARLDPTLWDDCTQEVCCRLLTKARAGELELALVLSDDTPERRELVRAIDMVRKRVQRTKRHTPIDSLDVGGPDHDQRQRDRIELGEILEAARRAVLSPRQDRIVELWMRGWTVPEIGTELAMPVNRVSDEKYKALRKLEQHLSGRGEVLV</sequence>
<dbReference type="AlphaFoldDB" id="A0A5B9WBX2"/>
<evidence type="ECO:0000313" key="2">
    <source>
        <dbReference type="EMBL" id="QEH37525.1"/>
    </source>
</evidence>
<dbReference type="Gene3D" id="1.10.10.10">
    <property type="entry name" value="Winged helix-like DNA-binding domain superfamily/Winged helix DNA-binding domain"/>
    <property type="match status" value="1"/>
</dbReference>
<evidence type="ECO:0000313" key="3">
    <source>
        <dbReference type="Proteomes" id="UP000324233"/>
    </source>
</evidence>
<evidence type="ECO:0000256" key="1">
    <source>
        <dbReference type="SAM" id="MobiDB-lite"/>
    </source>
</evidence>
<dbReference type="InterPro" id="IPR013324">
    <property type="entry name" value="RNA_pol_sigma_r3/r4-like"/>
</dbReference>
<protein>
    <submittedName>
        <fullName evidence="2">Uncharacterized protein</fullName>
    </submittedName>
</protein>
<dbReference type="EMBL" id="CP042997">
    <property type="protein sequence ID" value="QEH37525.1"/>
    <property type="molecule type" value="Genomic_DNA"/>
</dbReference>
<dbReference type="Proteomes" id="UP000324233">
    <property type="component" value="Chromosome"/>
</dbReference>
<dbReference type="RefSeq" id="WP_246196222.1">
    <property type="nucleotide sequence ID" value="NZ_CP042997.1"/>
</dbReference>
<gene>
    <name evidence="2" type="ORF">OJF2_61160</name>
</gene>
<dbReference type="InterPro" id="IPR036388">
    <property type="entry name" value="WH-like_DNA-bd_sf"/>
</dbReference>
<name>A0A5B9WBX2_9BACT</name>